<accession>A0A0B6YHD5</accession>
<name>A0A0B6YHD5_9EUPU</name>
<feature type="non-terminal residue" evidence="1">
    <location>
        <position position="1"/>
    </location>
</feature>
<feature type="non-terminal residue" evidence="1">
    <location>
        <position position="73"/>
    </location>
</feature>
<dbReference type="AlphaFoldDB" id="A0A0B6YHD5"/>
<gene>
    <name evidence="1" type="primary">ORF24637</name>
</gene>
<reference evidence="1" key="1">
    <citation type="submission" date="2014-12" db="EMBL/GenBank/DDBJ databases">
        <title>Insight into the proteome of Arion vulgaris.</title>
        <authorList>
            <person name="Aradska J."/>
            <person name="Bulat T."/>
            <person name="Smidak R."/>
            <person name="Sarate P."/>
            <person name="Gangsoo J."/>
            <person name="Sialana F."/>
            <person name="Bilban M."/>
            <person name="Lubec G."/>
        </authorList>
    </citation>
    <scope>NUCLEOTIDE SEQUENCE</scope>
    <source>
        <tissue evidence="1">Skin</tissue>
    </source>
</reference>
<proteinExistence type="predicted"/>
<protein>
    <submittedName>
        <fullName evidence="1">Uncharacterized protein</fullName>
    </submittedName>
</protein>
<evidence type="ECO:0000313" key="1">
    <source>
        <dbReference type="EMBL" id="CEK55211.1"/>
    </source>
</evidence>
<dbReference type="EMBL" id="HACG01008346">
    <property type="protein sequence ID" value="CEK55211.1"/>
    <property type="molecule type" value="Transcribed_RNA"/>
</dbReference>
<sequence>RMCPDLTTLKPLSWLCKDDIKVGHVLCNLHNATGQQDACSPRSLALKQLEALKDLGYQLMSAFETEYTVYLKG</sequence>
<organism evidence="1">
    <name type="scientific">Arion vulgaris</name>
    <dbReference type="NCBI Taxonomy" id="1028688"/>
    <lineage>
        <taxon>Eukaryota</taxon>
        <taxon>Metazoa</taxon>
        <taxon>Spiralia</taxon>
        <taxon>Lophotrochozoa</taxon>
        <taxon>Mollusca</taxon>
        <taxon>Gastropoda</taxon>
        <taxon>Heterobranchia</taxon>
        <taxon>Euthyneura</taxon>
        <taxon>Panpulmonata</taxon>
        <taxon>Eupulmonata</taxon>
        <taxon>Stylommatophora</taxon>
        <taxon>Helicina</taxon>
        <taxon>Arionoidea</taxon>
        <taxon>Arionidae</taxon>
        <taxon>Arion</taxon>
    </lineage>
</organism>